<gene>
    <name evidence="1" type="ORF">FE773_07300</name>
</gene>
<reference evidence="1 2" key="1">
    <citation type="submission" date="2019-05" db="EMBL/GenBank/DDBJ databases">
        <title>A comparative analysis of the Nautiliaceae.</title>
        <authorList>
            <person name="Grosche A."/>
            <person name="Smedile F."/>
            <person name="Vetriani C."/>
        </authorList>
    </citation>
    <scope>NUCLEOTIDE SEQUENCE [LARGE SCALE GENOMIC DNA]</scope>
    <source>
        <strain evidence="1 2">TB-2</strain>
    </source>
</reference>
<dbReference type="Pfam" id="PF07963">
    <property type="entry name" value="N_methyl"/>
    <property type="match status" value="1"/>
</dbReference>
<organism evidence="1 2">
    <name type="scientific">Caminibacter mediatlanticus TB-2</name>
    <dbReference type="NCBI Taxonomy" id="391592"/>
    <lineage>
        <taxon>Bacteria</taxon>
        <taxon>Pseudomonadati</taxon>
        <taxon>Campylobacterota</taxon>
        <taxon>Epsilonproteobacteria</taxon>
        <taxon>Nautiliales</taxon>
        <taxon>Nautiliaceae</taxon>
        <taxon>Caminibacter</taxon>
    </lineage>
</organism>
<dbReference type="InterPro" id="IPR012902">
    <property type="entry name" value="N_methyl_site"/>
</dbReference>
<keyword evidence="2" id="KW-1185">Reference proteome</keyword>
<name>A0ABX5VD71_9BACT</name>
<sequence>MKKAFTMIELIFVIVILGILAAVALPKFIGVASQAREANLKSFTGTLNGTLGPSWWSQAMAYDGNISKLNIDTKTKLAKYTDVPKALTEFNLSECDNPAKYKVIAEFDKNTIGSDVNYYIACKDGTASEAPKFILIKPKATTDDGLSLGDANTSEVNSTVTEVTFKDANHHELIIQK</sequence>
<dbReference type="NCBIfam" id="TIGR02532">
    <property type="entry name" value="IV_pilin_GFxxxE"/>
    <property type="match status" value="1"/>
</dbReference>
<dbReference type="RefSeq" id="WP_138323663.1">
    <property type="nucleotide sequence ID" value="NZ_CP040463.1"/>
</dbReference>
<dbReference type="Proteomes" id="UP000306825">
    <property type="component" value="Chromosome"/>
</dbReference>
<accession>A0ABX5VD71</accession>
<dbReference type="InterPro" id="IPR045584">
    <property type="entry name" value="Pilin-like"/>
</dbReference>
<evidence type="ECO:0000313" key="1">
    <source>
        <dbReference type="EMBL" id="QCT95001.1"/>
    </source>
</evidence>
<evidence type="ECO:0000313" key="2">
    <source>
        <dbReference type="Proteomes" id="UP000306825"/>
    </source>
</evidence>
<dbReference type="SUPFAM" id="SSF54523">
    <property type="entry name" value="Pili subunits"/>
    <property type="match status" value="1"/>
</dbReference>
<proteinExistence type="predicted"/>
<protein>
    <submittedName>
        <fullName evidence="1">Type II secretion system protein</fullName>
    </submittedName>
</protein>
<dbReference type="EMBL" id="CP040463">
    <property type="protein sequence ID" value="QCT95001.1"/>
    <property type="molecule type" value="Genomic_DNA"/>
</dbReference>
<dbReference type="Gene3D" id="3.30.700.10">
    <property type="entry name" value="Glycoprotein, Type 4 Pilin"/>
    <property type="match status" value="1"/>
</dbReference>